<evidence type="ECO:0000313" key="7">
    <source>
        <dbReference type="EMBL" id="SHE78380.1"/>
    </source>
</evidence>
<evidence type="ECO:0000256" key="3">
    <source>
        <dbReference type="ARBA" id="ARBA00022692"/>
    </source>
</evidence>
<dbReference type="Proteomes" id="UP000184476">
    <property type="component" value="Unassembled WGS sequence"/>
</dbReference>
<dbReference type="OrthoDB" id="9802121at2"/>
<sequence length="125" mass="13392">MKTMIILGSINMAFAIALGAFGAHGLEGRVSERMIANWQTGAHYHLIHALAIVVVGLLFLKAGIHTSWLSLAGWTFFAGILFFSGSLYLMALTGVTKLGMITPIGGVAFIVGWIFVTIFASKYVS</sequence>
<organism evidence="7 8">
    <name type="scientific">Seinonella peptonophila</name>
    <dbReference type="NCBI Taxonomy" id="112248"/>
    <lineage>
        <taxon>Bacteria</taxon>
        <taxon>Bacillati</taxon>
        <taxon>Bacillota</taxon>
        <taxon>Bacilli</taxon>
        <taxon>Bacillales</taxon>
        <taxon>Thermoactinomycetaceae</taxon>
        <taxon>Seinonella</taxon>
    </lineage>
</organism>
<dbReference type="EMBL" id="FQVL01000003">
    <property type="protein sequence ID" value="SHE78380.1"/>
    <property type="molecule type" value="Genomic_DNA"/>
</dbReference>
<evidence type="ECO:0000313" key="8">
    <source>
        <dbReference type="Proteomes" id="UP000184476"/>
    </source>
</evidence>
<dbReference type="AlphaFoldDB" id="A0A1M4WB46"/>
<dbReference type="GO" id="GO:0005886">
    <property type="term" value="C:plasma membrane"/>
    <property type="evidence" value="ECO:0007669"/>
    <property type="project" value="TreeGrafter"/>
</dbReference>
<evidence type="ECO:0000256" key="6">
    <source>
        <dbReference type="SAM" id="Phobius"/>
    </source>
</evidence>
<accession>A0A1M4WB46</accession>
<feature type="transmembrane region" description="Helical" evidence="6">
    <location>
        <begin position="41"/>
        <end position="60"/>
    </location>
</feature>
<keyword evidence="4 6" id="KW-1133">Transmembrane helix</keyword>
<dbReference type="PANTHER" id="PTHR43461:SF1">
    <property type="entry name" value="TRANSMEMBRANE PROTEIN 256"/>
    <property type="match status" value="1"/>
</dbReference>
<dbReference type="PANTHER" id="PTHR43461">
    <property type="entry name" value="TRANSMEMBRANE PROTEIN 256"/>
    <property type="match status" value="1"/>
</dbReference>
<dbReference type="InterPro" id="IPR006696">
    <property type="entry name" value="DUF423"/>
</dbReference>
<protein>
    <submittedName>
        <fullName evidence="7">Uncharacterized membrane protein YgdD, TMEM256/DUF423 family</fullName>
    </submittedName>
</protein>
<comment type="similarity">
    <text evidence="2">Belongs to the UPF0382 family.</text>
</comment>
<dbReference type="Pfam" id="PF04241">
    <property type="entry name" value="DUF423"/>
    <property type="match status" value="1"/>
</dbReference>
<evidence type="ECO:0000256" key="2">
    <source>
        <dbReference type="ARBA" id="ARBA00009694"/>
    </source>
</evidence>
<keyword evidence="5 6" id="KW-0472">Membrane</keyword>
<comment type="subcellular location">
    <subcellularLocation>
        <location evidence="1">Membrane</location>
        <topology evidence="1">Multi-pass membrane protein</topology>
    </subcellularLocation>
</comment>
<keyword evidence="3 6" id="KW-0812">Transmembrane</keyword>
<evidence type="ECO:0000256" key="1">
    <source>
        <dbReference type="ARBA" id="ARBA00004141"/>
    </source>
</evidence>
<evidence type="ECO:0000256" key="5">
    <source>
        <dbReference type="ARBA" id="ARBA00023136"/>
    </source>
</evidence>
<evidence type="ECO:0000256" key="4">
    <source>
        <dbReference type="ARBA" id="ARBA00022989"/>
    </source>
</evidence>
<proteinExistence type="inferred from homology"/>
<feature type="transmembrane region" description="Helical" evidence="6">
    <location>
        <begin position="98"/>
        <end position="120"/>
    </location>
</feature>
<dbReference type="RefSeq" id="WP_073154226.1">
    <property type="nucleotide sequence ID" value="NZ_FQVL01000003.1"/>
</dbReference>
<reference evidence="7 8" key="1">
    <citation type="submission" date="2016-11" db="EMBL/GenBank/DDBJ databases">
        <authorList>
            <person name="Jaros S."/>
            <person name="Januszkiewicz K."/>
            <person name="Wedrychowicz H."/>
        </authorList>
    </citation>
    <scope>NUCLEOTIDE SEQUENCE [LARGE SCALE GENOMIC DNA]</scope>
    <source>
        <strain evidence="7 8">DSM 44666</strain>
    </source>
</reference>
<feature type="transmembrane region" description="Helical" evidence="6">
    <location>
        <begin position="72"/>
        <end position="92"/>
    </location>
</feature>
<keyword evidence="8" id="KW-1185">Reference proteome</keyword>
<gene>
    <name evidence="7" type="ORF">SAMN05444392_103131</name>
</gene>
<name>A0A1M4WB46_9BACL</name>